<comment type="similarity">
    <text evidence="2">Belongs to the CD36 family.</text>
</comment>
<dbReference type="GO" id="GO:0005764">
    <property type="term" value="C:lysosome"/>
    <property type="evidence" value="ECO:0007669"/>
    <property type="project" value="InterPro"/>
</dbReference>
<dbReference type="CTD" id="950"/>
<keyword evidence="4 7" id="KW-1133">Transmembrane helix</keyword>
<dbReference type="KEGG" id="pmrn:116944194"/>
<dbReference type="PRINTS" id="PR01609">
    <property type="entry name" value="CD36FAMILY"/>
</dbReference>
<keyword evidence="8" id="KW-1185">Reference proteome</keyword>
<evidence type="ECO:0000313" key="9">
    <source>
        <dbReference type="RefSeq" id="XP_032813597.1"/>
    </source>
</evidence>
<dbReference type="PANTHER" id="PTHR11923:SF51">
    <property type="entry name" value="LYSOSOME MEMBRANE PROTEIN 2"/>
    <property type="match status" value="1"/>
</dbReference>
<dbReference type="GO" id="GO:0005044">
    <property type="term" value="F:scavenger receptor activity"/>
    <property type="evidence" value="ECO:0007669"/>
    <property type="project" value="InterPro"/>
</dbReference>
<dbReference type="Proteomes" id="UP001318040">
    <property type="component" value="Chromosome 20"/>
</dbReference>
<keyword evidence="3 7" id="KW-0812">Transmembrane</keyword>
<feature type="transmembrane region" description="Helical" evidence="7">
    <location>
        <begin position="443"/>
        <end position="463"/>
    </location>
</feature>
<evidence type="ECO:0000256" key="5">
    <source>
        <dbReference type="ARBA" id="ARBA00023136"/>
    </source>
</evidence>
<dbReference type="RefSeq" id="XP_032813597.1">
    <property type="nucleotide sequence ID" value="XM_032957706.1"/>
</dbReference>
<evidence type="ECO:0000256" key="6">
    <source>
        <dbReference type="ARBA" id="ARBA00023180"/>
    </source>
</evidence>
<evidence type="ECO:0000256" key="3">
    <source>
        <dbReference type="ARBA" id="ARBA00022692"/>
    </source>
</evidence>
<evidence type="ECO:0000256" key="1">
    <source>
        <dbReference type="ARBA" id="ARBA00004370"/>
    </source>
</evidence>
<dbReference type="GO" id="GO:0006898">
    <property type="term" value="P:receptor-mediated endocytosis"/>
    <property type="evidence" value="ECO:0007669"/>
    <property type="project" value="TreeGrafter"/>
</dbReference>
<organism evidence="8 9">
    <name type="scientific">Petromyzon marinus</name>
    <name type="common">Sea lamprey</name>
    <dbReference type="NCBI Taxonomy" id="7757"/>
    <lineage>
        <taxon>Eukaryota</taxon>
        <taxon>Metazoa</taxon>
        <taxon>Chordata</taxon>
        <taxon>Craniata</taxon>
        <taxon>Vertebrata</taxon>
        <taxon>Cyclostomata</taxon>
        <taxon>Hyperoartia</taxon>
        <taxon>Petromyzontiformes</taxon>
        <taxon>Petromyzontidae</taxon>
        <taxon>Petromyzon</taxon>
    </lineage>
</organism>
<comment type="subcellular location">
    <subcellularLocation>
        <location evidence="1">Membrane</location>
    </subcellularLocation>
</comment>
<protein>
    <submittedName>
        <fullName evidence="9">Lysosome membrane protein 2 isoform X1</fullName>
    </submittedName>
</protein>
<proteinExistence type="inferred from homology"/>
<name>A0AAJ7T981_PETMA</name>
<feature type="transmembrane region" description="Helical" evidence="7">
    <location>
        <begin position="7"/>
        <end position="27"/>
    </location>
</feature>
<evidence type="ECO:0000313" key="8">
    <source>
        <dbReference type="Proteomes" id="UP001318040"/>
    </source>
</evidence>
<evidence type="ECO:0000256" key="2">
    <source>
        <dbReference type="ARBA" id="ARBA00010532"/>
    </source>
</evidence>
<keyword evidence="6" id="KW-0325">Glycoprotein</keyword>
<accession>A0AAJ7T981</accession>
<reference evidence="9" key="1">
    <citation type="submission" date="2025-08" db="UniProtKB">
        <authorList>
            <consortium name="RefSeq"/>
        </authorList>
    </citation>
    <scope>IDENTIFICATION</scope>
    <source>
        <tissue evidence="9">Sperm</tissue>
    </source>
</reference>
<dbReference type="Pfam" id="PF01130">
    <property type="entry name" value="CD36"/>
    <property type="match status" value="1"/>
</dbReference>
<evidence type="ECO:0000256" key="4">
    <source>
        <dbReference type="ARBA" id="ARBA00022989"/>
    </source>
</evidence>
<dbReference type="PRINTS" id="PR01611">
    <property type="entry name" value="LIMPII"/>
</dbReference>
<gene>
    <name evidence="9" type="primary">SCARB2</name>
</gene>
<dbReference type="PANTHER" id="PTHR11923">
    <property type="entry name" value="SCAVENGER RECEPTOR CLASS B TYPE-1 SR-B1"/>
    <property type="match status" value="1"/>
</dbReference>
<dbReference type="GO" id="GO:0006622">
    <property type="term" value="P:protein targeting to lysosome"/>
    <property type="evidence" value="ECO:0007669"/>
    <property type="project" value="TreeGrafter"/>
</dbReference>
<dbReference type="InterPro" id="IPR002159">
    <property type="entry name" value="CD36_fam"/>
</dbReference>
<keyword evidence="5 7" id="KW-0472">Membrane</keyword>
<dbReference type="GO" id="GO:0016020">
    <property type="term" value="C:membrane"/>
    <property type="evidence" value="ECO:0007669"/>
    <property type="project" value="UniProtKB-SubCell"/>
</dbReference>
<dbReference type="InterPro" id="IPR005429">
    <property type="entry name" value="LimpII"/>
</dbReference>
<evidence type="ECO:0000256" key="7">
    <source>
        <dbReference type="SAM" id="Phobius"/>
    </source>
</evidence>
<dbReference type="AlphaFoldDB" id="A0AAJ7T981"/>
<sequence>MWCGKGSICAGTAAVCIGITWVILFALDVFPNLAHSMVKEQVVLKLNSTVYENWKNPPADIYLSFTLFHLVNPKEVLAGEKPLVQERGPYTYREMRIRQDIVFYENHTVSATLPKSYVLVPEQSVGDPMTDKITTVNIPLMTLVEMVRHSFLPQKWLDIILTVVAIMHKETLFQSRTVHELLWGYEDPILAQIHKFLDSVNPNFGLFYGMNGSADGVYLFHTGQNKSTDFAKIALWKGESSLNWWTTDSCNKINGTDGSTFHPLINKNDILYLFSSDLCRSIYVSFEKELSVKALSTYRFTTPASVFANSTANHGFCTTPSHCPGSGVLNISVCKQGAPIFLSSPHFYEADPAYVDAIGGMHPDKAKHETFLDVEPVTGFPLRAEKKVQINVHVQRAPNILQTGNVRTLLFPVVFINESALIKDDSAAQLRSQILEVHLLSNLHYVLLALSIVLALVATGLLYRAWSRKGQNVSEYEPIPD</sequence>